<dbReference type="AlphaFoldDB" id="A0A2M6WTU3"/>
<comment type="subcellular location">
    <subcellularLocation>
        <location evidence="1">Membrane</location>
        <topology evidence="1">Multi-pass membrane protein</topology>
    </subcellularLocation>
</comment>
<dbReference type="InterPro" id="IPR032808">
    <property type="entry name" value="DoxX"/>
</dbReference>
<gene>
    <name evidence="6" type="ORF">COT94_02670</name>
</gene>
<organism evidence="6 7">
    <name type="scientific">Candidatus Falkowbacteria bacterium CG10_big_fil_rev_8_21_14_0_10_37_14</name>
    <dbReference type="NCBI Taxonomy" id="1974561"/>
    <lineage>
        <taxon>Bacteria</taxon>
        <taxon>Candidatus Falkowiibacteriota</taxon>
    </lineage>
</organism>
<protein>
    <recommendedName>
        <fullName evidence="8">DoxX family protein</fullName>
    </recommendedName>
</protein>
<name>A0A2M6WTU3_9BACT</name>
<evidence type="ECO:0000256" key="3">
    <source>
        <dbReference type="ARBA" id="ARBA00022989"/>
    </source>
</evidence>
<comment type="caution">
    <text evidence="6">The sequence shown here is derived from an EMBL/GenBank/DDBJ whole genome shotgun (WGS) entry which is preliminary data.</text>
</comment>
<keyword evidence="2 5" id="KW-0812">Transmembrane</keyword>
<evidence type="ECO:0000313" key="6">
    <source>
        <dbReference type="EMBL" id="PIT96136.1"/>
    </source>
</evidence>
<keyword evidence="3 5" id="KW-1133">Transmembrane helix</keyword>
<dbReference type="EMBL" id="PFAM01000013">
    <property type="protein sequence ID" value="PIT96136.1"/>
    <property type="molecule type" value="Genomic_DNA"/>
</dbReference>
<evidence type="ECO:0000313" key="7">
    <source>
        <dbReference type="Proteomes" id="UP000228533"/>
    </source>
</evidence>
<dbReference type="Proteomes" id="UP000228533">
    <property type="component" value="Unassembled WGS sequence"/>
</dbReference>
<dbReference type="GO" id="GO:0016020">
    <property type="term" value="C:membrane"/>
    <property type="evidence" value="ECO:0007669"/>
    <property type="project" value="UniProtKB-SubCell"/>
</dbReference>
<evidence type="ECO:0008006" key="8">
    <source>
        <dbReference type="Google" id="ProtNLM"/>
    </source>
</evidence>
<evidence type="ECO:0000256" key="4">
    <source>
        <dbReference type="ARBA" id="ARBA00023136"/>
    </source>
</evidence>
<sequence length="122" mass="13340">MMKDVSTKLLRISFAVMFLWFGVNQLLNPAAWTIFLPTWTGYFPIPGEMLVQLNGWFEIVSAVALIIGVWVKPIAILLGLHLVGIAISVGGATGVRDAVLAVMGFALAADEHDNWSLETRNN</sequence>
<evidence type="ECO:0000256" key="5">
    <source>
        <dbReference type="SAM" id="Phobius"/>
    </source>
</evidence>
<accession>A0A2M6WTU3</accession>
<feature type="transmembrane region" description="Helical" evidence="5">
    <location>
        <begin position="12"/>
        <end position="35"/>
    </location>
</feature>
<proteinExistence type="predicted"/>
<evidence type="ECO:0000256" key="2">
    <source>
        <dbReference type="ARBA" id="ARBA00022692"/>
    </source>
</evidence>
<dbReference type="Pfam" id="PF07681">
    <property type="entry name" value="DoxX"/>
    <property type="match status" value="1"/>
</dbReference>
<evidence type="ECO:0000256" key="1">
    <source>
        <dbReference type="ARBA" id="ARBA00004141"/>
    </source>
</evidence>
<feature type="transmembrane region" description="Helical" evidence="5">
    <location>
        <begin position="55"/>
        <end position="80"/>
    </location>
</feature>
<reference evidence="7" key="1">
    <citation type="submission" date="2017-09" db="EMBL/GenBank/DDBJ databases">
        <title>Depth-based differentiation of microbial function through sediment-hosted aquifers and enrichment of novel symbionts in the deep terrestrial subsurface.</title>
        <authorList>
            <person name="Probst A.J."/>
            <person name="Ladd B."/>
            <person name="Jarett J.K."/>
            <person name="Geller-Mcgrath D.E."/>
            <person name="Sieber C.M.K."/>
            <person name="Emerson J.B."/>
            <person name="Anantharaman K."/>
            <person name="Thomas B.C."/>
            <person name="Malmstrom R."/>
            <person name="Stieglmeier M."/>
            <person name="Klingl A."/>
            <person name="Woyke T."/>
            <person name="Ryan C.M."/>
            <person name="Banfield J.F."/>
        </authorList>
    </citation>
    <scope>NUCLEOTIDE SEQUENCE [LARGE SCALE GENOMIC DNA]</scope>
</reference>
<keyword evidence="4 5" id="KW-0472">Membrane</keyword>